<feature type="non-terminal residue" evidence="1">
    <location>
        <position position="1"/>
    </location>
</feature>
<evidence type="ECO:0000313" key="1">
    <source>
        <dbReference type="EMBL" id="CDW29720.1"/>
    </source>
</evidence>
<reference evidence="1" key="1">
    <citation type="submission" date="2014-05" db="EMBL/GenBank/DDBJ databases">
        <authorList>
            <person name="Chronopoulou M."/>
        </authorList>
    </citation>
    <scope>NUCLEOTIDE SEQUENCE</scope>
    <source>
        <tissue evidence="1">Whole organism</tissue>
    </source>
</reference>
<sequence>RRNFSLTSYKILNAILGNNNYVYHQFFLCIFREQYHFRTQIIQDLIIFFKFEHLVGSSTL</sequence>
<proteinExistence type="predicted"/>
<accession>A0A0K2TV50</accession>
<dbReference type="AlphaFoldDB" id="A0A0K2TV50"/>
<dbReference type="EMBL" id="HACA01012359">
    <property type="protein sequence ID" value="CDW29720.1"/>
    <property type="molecule type" value="Transcribed_RNA"/>
</dbReference>
<protein>
    <submittedName>
        <fullName evidence="1">Uncharacterized protein</fullName>
    </submittedName>
</protein>
<organism evidence="1">
    <name type="scientific">Lepeophtheirus salmonis</name>
    <name type="common">Salmon louse</name>
    <name type="synonym">Caligus salmonis</name>
    <dbReference type="NCBI Taxonomy" id="72036"/>
    <lineage>
        <taxon>Eukaryota</taxon>
        <taxon>Metazoa</taxon>
        <taxon>Ecdysozoa</taxon>
        <taxon>Arthropoda</taxon>
        <taxon>Crustacea</taxon>
        <taxon>Multicrustacea</taxon>
        <taxon>Hexanauplia</taxon>
        <taxon>Copepoda</taxon>
        <taxon>Siphonostomatoida</taxon>
        <taxon>Caligidae</taxon>
        <taxon>Lepeophtheirus</taxon>
    </lineage>
</organism>
<name>A0A0K2TV50_LEPSM</name>